<dbReference type="SUPFAM" id="SSF49695">
    <property type="entry name" value="gamma-Crystallin-like"/>
    <property type="match status" value="1"/>
</dbReference>
<comment type="caution">
    <text evidence="2">The sequence shown here is derived from an EMBL/GenBank/DDBJ whole genome shotgun (WGS) entry which is preliminary data.</text>
</comment>
<protein>
    <submittedName>
        <fullName evidence="2">Uncharacterized protein</fullName>
    </submittedName>
</protein>
<evidence type="ECO:0000313" key="3">
    <source>
        <dbReference type="Proteomes" id="UP001610335"/>
    </source>
</evidence>
<gene>
    <name evidence="2" type="ORF">BDW59DRAFT_164955</name>
</gene>
<proteinExistence type="predicted"/>
<sequence length="72" mass="7691">MVDLIQVISTALLTLPLAVAQAPQVQVYEDRFFEGQSISLPADGSCHSMPEGWANRASSIAMPEGVTCLLSK</sequence>
<feature type="signal peptide" evidence="1">
    <location>
        <begin position="1"/>
        <end position="20"/>
    </location>
</feature>
<reference evidence="2 3" key="1">
    <citation type="submission" date="2024-07" db="EMBL/GenBank/DDBJ databases">
        <title>Section-level genome sequencing and comparative genomics of Aspergillus sections Usti and Cavernicolus.</title>
        <authorList>
            <consortium name="Lawrence Berkeley National Laboratory"/>
            <person name="Nybo J.L."/>
            <person name="Vesth T.C."/>
            <person name="Theobald S."/>
            <person name="Frisvad J.C."/>
            <person name="Larsen T.O."/>
            <person name="Kjaerboelling I."/>
            <person name="Rothschild-Mancinelli K."/>
            <person name="Lyhne E.K."/>
            <person name="Kogle M.E."/>
            <person name="Barry K."/>
            <person name="Clum A."/>
            <person name="Na H."/>
            <person name="Ledsgaard L."/>
            <person name="Lin J."/>
            <person name="Lipzen A."/>
            <person name="Kuo A."/>
            <person name="Riley R."/>
            <person name="Mondo S."/>
            <person name="LaButti K."/>
            <person name="Haridas S."/>
            <person name="Pangalinan J."/>
            <person name="Salamov A.A."/>
            <person name="Simmons B.A."/>
            <person name="Magnuson J.K."/>
            <person name="Chen J."/>
            <person name="Drula E."/>
            <person name="Henrissat B."/>
            <person name="Wiebenga A."/>
            <person name="Lubbers R.J."/>
            <person name="Gomes A.C."/>
            <person name="Makela M.R."/>
            <person name="Stajich J."/>
            <person name="Grigoriev I.V."/>
            <person name="Mortensen U.H."/>
            <person name="De vries R.P."/>
            <person name="Baker S.E."/>
            <person name="Andersen M.R."/>
        </authorList>
    </citation>
    <scope>NUCLEOTIDE SEQUENCE [LARGE SCALE GENOMIC DNA]</scope>
    <source>
        <strain evidence="2 3">CBS 600.67</strain>
    </source>
</reference>
<name>A0ABR4HY16_9EURO</name>
<dbReference type="InterPro" id="IPR011024">
    <property type="entry name" value="G_crystallin-like"/>
</dbReference>
<organism evidence="2 3">
    <name type="scientific">Aspergillus cavernicola</name>
    <dbReference type="NCBI Taxonomy" id="176166"/>
    <lineage>
        <taxon>Eukaryota</taxon>
        <taxon>Fungi</taxon>
        <taxon>Dikarya</taxon>
        <taxon>Ascomycota</taxon>
        <taxon>Pezizomycotina</taxon>
        <taxon>Eurotiomycetes</taxon>
        <taxon>Eurotiomycetidae</taxon>
        <taxon>Eurotiales</taxon>
        <taxon>Aspergillaceae</taxon>
        <taxon>Aspergillus</taxon>
        <taxon>Aspergillus subgen. Nidulantes</taxon>
    </lineage>
</organism>
<evidence type="ECO:0000256" key="1">
    <source>
        <dbReference type="SAM" id="SignalP"/>
    </source>
</evidence>
<accession>A0ABR4HY16</accession>
<dbReference type="Proteomes" id="UP001610335">
    <property type="component" value="Unassembled WGS sequence"/>
</dbReference>
<keyword evidence="1" id="KW-0732">Signal</keyword>
<evidence type="ECO:0000313" key="2">
    <source>
        <dbReference type="EMBL" id="KAL2819627.1"/>
    </source>
</evidence>
<feature type="chain" id="PRO_5046147360" evidence="1">
    <location>
        <begin position="21"/>
        <end position="72"/>
    </location>
</feature>
<dbReference type="Gene3D" id="2.60.20.10">
    <property type="entry name" value="Crystallins"/>
    <property type="match status" value="1"/>
</dbReference>
<dbReference type="EMBL" id="JBFXLS010000075">
    <property type="protein sequence ID" value="KAL2819627.1"/>
    <property type="molecule type" value="Genomic_DNA"/>
</dbReference>
<keyword evidence="3" id="KW-1185">Reference proteome</keyword>